<reference evidence="2 3" key="1">
    <citation type="submission" date="2012-08" db="EMBL/GenBank/DDBJ databases">
        <title>Oryza genome evolution.</title>
        <authorList>
            <person name="Wing R.A."/>
        </authorList>
    </citation>
    <scope>NUCLEOTIDE SEQUENCE</scope>
</reference>
<reference evidence="2" key="3">
    <citation type="submission" date="2015-04" db="UniProtKB">
        <authorList>
            <consortium name="EnsemblPlants"/>
        </authorList>
    </citation>
    <scope>IDENTIFICATION</scope>
</reference>
<proteinExistence type="predicted"/>
<accession>A0A0D9X7P0</accession>
<protein>
    <submittedName>
        <fullName evidence="2">Uncharacterized protein</fullName>
    </submittedName>
</protein>
<feature type="signal peptide" evidence="1">
    <location>
        <begin position="1"/>
        <end position="28"/>
    </location>
</feature>
<evidence type="ECO:0000313" key="2">
    <source>
        <dbReference type="EnsemblPlants" id="LPERR08G11570.4"/>
    </source>
</evidence>
<dbReference type="HOGENOM" id="CLU_2708415_0_0_1"/>
<keyword evidence="1" id="KW-0732">Signal</keyword>
<sequence>MILTAHPVLGGALNLIFWAHLSVGPANNHYDNRSLFRIVFILFTCEVANSANSNHGILILLHFCSWCHHLWIT</sequence>
<dbReference type="Proteomes" id="UP000032180">
    <property type="component" value="Chromosome 8"/>
</dbReference>
<organism evidence="2 3">
    <name type="scientific">Leersia perrieri</name>
    <dbReference type="NCBI Taxonomy" id="77586"/>
    <lineage>
        <taxon>Eukaryota</taxon>
        <taxon>Viridiplantae</taxon>
        <taxon>Streptophyta</taxon>
        <taxon>Embryophyta</taxon>
        <taxon>Tracheophyta</taxon>
        <taxon>Spermatophyta</taxon>
        <taxon>Magnoliopsida</taxon>
        <taxon>Liliopsida</taxon>
        <taxon>Poales</taxon>
        <taxon>Poaceae</taxon>
        <taxon>BOP clade</taxon>
        <taxon>Oryzoideae</taxon>
        <taxon>Oryzeae</taxon>
        <taxon>Oryzinae</taxon>
        <taxon>Leersia</taxon>
    </lineage>
</organism>
<evidence type="ECO:0000313" key="3">
    <source>
        <dbReference type="Proteomes" id="UP000032180"/>
    </source>
</evidence>
<dbReference type="EnsemblPlants" id="LPERR08G11570.4">
    <property type="protein sequence ID" value="LPERR08G11570.4"/>
    <property type="gene ID" value="LPERR08G11570"/>
</dbReference>
<name>A0A0D9X7P0_9ORYZ</name>
<evidence type="ECO:0000256" key="1">
    <source>
        <dbReference type="SAM" id="SignalP"/>
    </source>
</evidence>
<reference evidence="3" key="2">
    <citation type="submission" date="2013-12" db="EMBL/GenBank/DDBJ databases">
        <authorList>
            <person name="Yu Y."/>
            <person name="Lee S."/>
            <person name="de Baynast K."/>
            <person name="Wissotski M."/>
            <person name="Liu L."/>
            <person name="Talag J."/>
            <person name="Goicoechea J."/>
            <person name="Angelova A."/>
            <person name="Jetty R."/>
            <person name="Kudrna D."/>
            <person name="Golser W."/>
            <person name="Rivera L."/>
            <person name="Zhang J."/>
            <person name="Wing R."/>
        </authorList>
    </citation>
    <scope>NUCLEOTIDE SEQUENCE</scope>
</reference>
<keyword evidence="3" id="KW-1185">Reference proteome</keyword>
<feature type="chain" id="PRO_5002349914" evidence="1">
    <location>
        <begin position="29"/>
        <end position="73"/>
    </location>
</feature>
<dbReference type="AlphaFoldDB" id="A0A0D9X7P0"/>
<dbReference type="Gramene" id="LPERR08G11570.4">
    <property type="protein sequence ID" value="LPERR08G11570.4"/>
    <property type="gene ID" value="LPERR08G11570"/>
</dbReference>